<dbReference type="PRINTS" id="PR00364">
    <property type="entry name" value="DISEASERSIST"/>
</dbReference>
<dbReference type="InterPro" id="IPR002182">
    <property type="entry name" value="NB-ARC"/>
</dbReference>
<dbReference type="Gene3D" id="1.10.8.430">
    <property type="entry name" value="Helical domain of apoptotic protease-activating factors"/>
    <property type="match status" value="1"/>
</dbReference>
<dbReference type="Proteomes" id="UP000796880">
    <property type="component" value="Unassembled WGS sequence"/>
</dbReference>
<dbReference type="InterPro" id="IPR044974">
    <property type="entry name" value="Disease_R_plants"/>
</dbReference>
<dbReference type="InterPro" id="IPR058192">
    <property type="entry name" value="WHD_ROQ1-like"/>
</dbReference>
<dbReference type="GO" id="GO:0007165">
    <property type="term" value="P:signal transduction"/>
    <property type="evidence" value="ECO:0007669"/>
    <property type="project" value="InterPro"/>
</dbReference>
<dbReference type="Pfam" id="PF01582">
    <property type="entry name" value="TIR"/>
    <property type="match status" value="1"/>
</dbReference>
<keyword evidence="1" id="KW-0433">Leucine-rich repeat</keyword>
<dbReference type="InterPro" id="IPR000157">
    <property type="entry name" value="TIR_dom"/>
</dbReference>
<dbReference type="Gene3D" id="3.40.50.300">
    <property type="entry name" value="P-loop containing nucleotide triphosphate hydrolases"/>
    <property type="match status" value="1"/>
</dbReference>
<dbReference type="AlphaFoldDB" id="A0A8K0DLY1"/>
<comment type="caution">
    <text evidence="4">The sequence shown here is derived from an EMBL/GenBank/DDBJ whole genome shotgun (WGS) entry which is preliminary data.</text>
</comment>
<name>A0A8K0DLY1_9ROSA</name>
<dbReference type="PROSITE" id="PS50104">
    <property type="entry name" value="TIR"/>
    <property type="match status" value="1"/>
</dbReference>
<feature type="domain" description="TIR" evidence="3">
    <location>
        <begin position="19"/>
        <end position="182"/>
    </location>
</feature>
<sequence>MANNDDDVCSTPAPVAFRLMWDVFLSFRGEDTSETIAKNIHESLLEHGVRVFLGGERLNRGDEIDRSLLEAIEDSAACVVLFSPRYADSRWCLEELARIWENGRLILPVFYGVDPSDVRRQGGPFEENFRIHEGKFGKKKVLRWREAMEKVGGISGFNFWIFKNSEETEKIQSLVKRVLKEISNTPVGVAAYTVGLESRIENLMKLVEVKSNGIRVIGVHGMGGVGKTTLAKALFNKLAGHFQLRSFMSNVRKISTEADGLISLRSRLMDDLSKSNLPTANEVSAGMSEIKERGNDNRVLVVLDDVDNISQLNALFGKGEWFGEGSRIFITTRDREVLRSHHVTDLYQVGELDSSEALQLFSYHALSREKPTDNFLKLSKQIVSLTGGLPLAVEVFGSLLFDKRRVEEWKDALEKLKKIRPRNLQDMLQISYDVLDEEEKCIFLDIVCIFLKMEMKREHVIYILKGCGFEAEIAIADLTAKSLIKITEDNTLWMHDQVRDMGRQIVRQENLIHPCMCSRLWERDDIMTVFQDDKDPDGGRISWESLRRTPNFTSTFTYLKERYKYYLQKQEDRKGEVVISSIAFGTMPMLRLLQIDYVNIEGKLAEKLLVLNLGGCHNLAATPYLSGNQALEKLILDNCVGLVKVHESLGNLNTLLHLSMRKSFRMLSSLMTLQMAKKPQVEVPDNGEATEKRISSSQLKCLPPLPASLIEVNVANCTALEYISDISNLERLEELNVANCNKCSLRKIRNLSMPGSRIPDWFSQYVVKFPERRNRASRGVIIGAVVSLSHQIPDDWRDHLPGIVDIQAKILKLDFPIFTSVFNLAGVPNSDEDLLHLCRYSSDHPLVSQLLGFTSQICTLVRCTRLIQLYSFSVTQNIRFYSIL</sequence>
<dbReference type="SUPFAM" id="SSF52200">
    <property type="entry name" value="Toll/Interleukin receptor TIR domain"/>
    <property type="match status" value="1"/>
</dbReference>
<proteinExistence type="predicted"/>
<dbReference type="SUPFAM" id="SSF52540">
    <property type="entry name" value="P-loop containing nucleoside triphosphate hydrolases"/>
    <property type="match status" value="1"/>
</dbReference>
<dbReference type="GO" id="GO:0006952">
    <property type="term" value="P:defense response"/>
    <property type="evidence" value="ECO:0007669"/>
    <property type="project" value="InterPro"/>
</dbReference>
<dbReference type="SMART" id="SM00255">
    <property type="entry name" value="TIR"/>
    <property type="match status" value="1"/>
</dbReference>
<dbReference type="EMBL" id="VOIH02000012">
    <property type="protein sequence ID" value="KAF3431363.1"/>
    <property type="molecule type" value="Genomic_DNA"/>
</dbReference>
<evidence type="ECO:0000259" key="3">
    <source>
        <dbReference type="PROSITE" id="PS50104"/>
    </source>
</evidence>
<dbReference type="Pfam" id="PF23282">
    <property type="entry name" value="WHD_ROQ1"/>
    <property type="match status" value="1"/>
</dbReference>
<dbReference type="InterPro" id="IPR035897">
    <property type="entry name" value="Toll_tir_struct_dom_sf"/>
</dbReference>
<dbReference type="InterPro" id="IPR042197">
    <property type="entry name" value="Apaf_helical"/>
</dbReference>
<gene>
    <name evidence="4" type="ORF">FNV43_RR26094</name>
</gene>
<dbReference type="PANTHER" id="PTHR11017">
    <property type="entry name" value="LEUCINE-RICH REPEAT-CONTAINING PROTEIN"/>
    <property type="match status" value="1"/>
</dbReference>
<dbReference type="InterPro" id="IPR003593">
    <property type="entry name" value="AAA+_ATPase"/>
</dbReference>
<evidence type="ECO:0000256" key="1">
    <source>
        <dbReference type="ARBA" id="ARBA00022614"/>
    </source>
</evidence>
<protein>
    <recommendedName>
        <fullName evidence="3">TIR domain-containing protein</fullName>
    </recommendedName>
</protein>
<keyword evidence="5" id="KW-1185">Reference proteome</keyword>
<evidence type="ECO:0000256" key="2">
    <source>
        <dbReference type="ARBA" id="ARBA00022737"/>
    </source>
</evidence>
<keyword evidence="2" id="KW-0677">Repeat</keyword>
<dbReference type="Gene3D" id="3.40.50.10140">
    <property type="entry name" value="Toll/interleukin-1 receptor homology (TIR) domain"/>
    <property type="match status" value="1"/>
</dbReference>
<evidence type="ECO:0000313" key="4">
    <source>
        <dbReference type="EMBL" id="KAF3431363.1"/>
    </source>
</evidence>
<dbReference type="GO" id="GO:0043531">
    <property type="term" value="F:ADP binding"/>
    <property type="evidence" value="ECO:0007669"/>
    <property type="project" value="InterPro"/>
</dbReference>
<dbReference type="SMART" id="SM00382">
    <property type="entry name" value="AAA"/>
    <property type="match status" value="1"/>
</dbReference>
<dbReference type="InterPro" id="IPR027417">
    <property type="entry name" value="P-loop_NTPase"/>
</dbReference>
<dbReference type="SUPFAM" id="SSF52058">
    <property type="entry name" value="L domain-like"/>
    <property type="match status" value="1"/>
</dbReference>
<reference evidence="4" key="1">
    <citation type="submission" date="2020-03" db="EMBL/GenBank/DDBJ databases">
        <title>A high-quality chromosome-level genome assembly of a woody plant with both climbing and erect habits, Rhamnella rubrinervis.</title>
        <authorList>
            <person name="Lu Z."/>
            <person name="Yang Y."/>
            <person name="Zhu X."/>
            <person name="Sun Y."/>
        </authorList>
    </citation>
    <scope>NUCLEOTIDE SEQUENCE</scope>
    <source>
        <strain evidence="4">BYM</strain>
        <tissue evidence="4">Leaf</tissue>
    </source>
</reference>
<dbReference type="InterPro" id="IPR032675">
    <property type="entry name" value="LRR_dom_sf"/>
</dbReference>
<dbReference type="Pfam" id="PF00931">
    <property type="entry name" value="NB-ARC"/>
    <property type="match status" value="1"/>
</dbReference>
<dbReference type="PANTHER" id="PTHR11017:SF385">
    <property type="entry name" value="DISEASE RESISTANCE PROTEIN (TIR-NBS-LRR CLASS)-RELATED"/>
    <property type="match status" value="1"/>
</dbReference>
<organism evidence="4 5">
    <name type="scientific">Rhamnella rubrinervis</name>
    <dbReference type="NCBI Taxonomy" id="2594499"/>
    <lineage>
        <taxon>Eukaryota</taxon>
        <taxon>Viridiplantae</taxon>
        <taxon>Streptophyta</taxon>
        <taxon>Embryophyta</taxon>
        <taxon>Tracheophyta</taxon>
        <taxon>Spermatophyta</taxon>
        <taxon>Magnoliopsida</taxon>
        <taxon>eudicotyledons</taxon>
        <taxon>Gunneridae</taxon>
        <taxon>Pentapetalae</taxon>
        <taxon>rosids</taxon>
        <taxon>fabids</taxon>
        <taxon>Rosales</taxon>
        <taxon>Rhamnaceae</taxon>
        <taxon>rhamnoid group</taxon>
        <taxon>Rhamneae</taxon>
        <taxon>Rhamnella</taxon>
    </lineage>
</organism>
<accession>A0A8K0DLY1</accession>
<evidence type="ECO:0000313" key="5">
    <source>
        <dbReference type="Proteomes" id="UP000796880"/>
    </source>
</evidence>
<dbReference type="Gene3D" id="3.80.10.10">
    <property type="entry name" value="Ribonuclease Inhibitor"/>
    <property type="match status" value="1"/>
</dbReference>
<dbReference type="OrthoDB" id="1188828at2759"/>